<accession>A0A0C3E3L9</accession>
<dbReference type="InParanoid" id="A0A0C3E3L9"/>
<proteinExistence type="predicted"/>
<keyword evidence="2" id="KW-1185">Reference proteome</keyword>
<dbReference type="HOGENOM" id="CLU_052211_1_0_1"/>
<organism evidence="1 2">
    <name type="scientific">Scleroderma citrinum Foug A</name>
    <dbReference type="NCBI Taxonomy" id="1036808"/>
    <lineage>
        <taxon>Eukaryota</taxon>
        <taxon>Fungi</taxon>
        <taxon>Dikarya</taxon>
        <taxon>Basidiomycota</taxon>
        <taxon>Agaricomycotina</taxon>
        <taxon>Agaricomycetes</taxon>
        <taxon>Agaricomycetidae</taxon>
        <taxon>Boletales</taxon>
        <taxon>Sclerodermatineae</taxon>
        <taxon>Sclerodermataceae</taxon>
        <taxon>Scleroderma</taxon>
    </lineage>
</organism>
<dbReference type="EMBL" id="KN822013">
    <property type="protein sequence ID" value="KIM67420.1"/>
    <property type="molecule type" value="Genomic_DNA"/>
</dbReference>
<gene>
    <name evidence="1" type="ORF">SCLCIDRAFT_108046</name>
</gene>
<reference evidence="2" key="2">
    <citation type="submission" date="2015-01" db="EMBL/GenBank/DDBJ databases">
        <title>Evolutionary Origins and Diversification of the Mycorrhizal Mutualists.</title>
        <authorList>
            <consortium name="DOE Joint Genome Institute"/>
            <consortium name="Mycorrhizal Genomics Consortium"/>
            <person name="Kohler A."/>
            <person name="Kuo A."/>
            <person name="Nagy L.G."/>
            <person name="Floudas D."/>
            <person name="Copeland A."/>
            <person name="Barry K.W."/>
            <person name="Cichocki N."/>
            <person name="Veneault-Fourrey C."/>
            <person name="LaButti K."/>
            <person name="Lindquist E.A."/>
            <person name="Lipzen A."/>
            <person name="Lundell T."/>
            <person name="Morin E."/>
            <person name="Murat C."/>
            <person name="Riley R."/>
            <person name="Ohm R."/>
            <person name="Sun H."/>
            <person name="Tunlid A."/>
            <person name="Henrissat B."/>
            <person name="Grigoriev I.V."/>
            <person name="Hibbett D.S."/>
            <person name="Martin F."/>
        </authorList>
    </citation>
    <scope>NUCLEOTIDE SEQUENCE [LARGE SCALE GENOMIC DNA]</scope>
    <source>
        <strain evidence="2">Foug A</strain>
    </source>
</reference>
<evidence type="ECO:0000313" key="2">
    <source>
        <dbReference type="Proteomes" id="UP000053989"/>
    </source>
</evidence>
<dbReference type="AlphaFoldDB" id="A0A0C3E3L9"/>
<protein>
    <recommendedName>
        <fullName evidence="3">F-box domain-containing protein</fullName>
    </recommendedName>
</protein>
<evidence type="ECO:0000313" key="1">
    <source>
        <dbReference type="EMBL" id="KIM67420.1"/>
    </source>
</evidence>
<dbReference type="Proteomes" id="UP000053989">
    <property type="component" value="Unassembled WGS sequence"/>
</dbReference>
<evidence type="ECO:0008006" key="3">
    <source>
        <dbReference type="Google" id="ProtNLM"/>
    </source>
</evidence>
<dbReference type="OrthoDB" id="2686157at2759"/>
<reference evidence="1 2" key="1">
    <citation type="submission" date="2014-04" db="EMBL/GenBank/DDBJ databases">
        <authorList>
            <consortium name="DOE Joint Genome Institute"/>
            <person name="Kuo A."/>
            <person name="Kohler A."/>
            <person name="Nagy L.G."/>
            <person name="Floudas D."/>
            <person name="Copeland A."/>
            <person name="Barry K.W."/>
            <person name="Cichocki N."/>
            <person name="Veneault-Fourrey C."/>
            <person name="LaButti K."/>
            <person name="Lindquist E.A."/>
            <person name="Lipzen A."/>
            <person name="Lundell T."/>
            <person name="Morin E."/>
            <person name="Murat C."/>
            <person name="Sun H."/>
            <person name="Tunlid A."/>
            <person name="Henrissat B."/>
            <person name="Grigoriev I.V."/>
            <person name="Hibbett D.S."/>
            <person name="Martin F."/>
            <person name="Nordberg H.P."/>
            <person name="Cantor M.N."/>
            <person name="Hua S.X."/>
        </authorList>
    </citation>
    <scope>NUCLEOTIDE SEQUENCE [LARGE SCALE GENOMIC DNA]</scope>
    <source>
        <strain evidence="1 2">Foug A</strain>
    </source>
</reference>
<feature type="non-terminal residue" evidence="1">
    <location>
        <position position="1"/>
    </location>
</feature>
<sequence>LKGLEILSPLMFKPALVAFTLSALQNTHLTRLSIMKMAFSPKQWATLLNQVTLSLLVSLELDQDCSTSELVSFLAHHQSITHLTFSCYGTPHRWIGFLCTSKPSIVLPNLTELAGSPACLLPLLHQISISTHFQNLTLHFDELNTNGSFFFSDILSCSDYIPSLPFLIVFLP</sequence>
<name>A0A0C3E3L9_9AGAM</name>